<sequence length="60" mass="7131">MGDFPYPLRMRMFNQDLDKMKKNAKRCDRLDAYERLNGLYPTNIGELYNDKKTLSSVKLN</sequence>
<reference evidence="1 2" key="1">
    <citation type="submission" date="2018-09" db="EMBL/GenBank/DDBJ databases">
        <title>Paenibacillus SK2017-BO5.</title>
        <authorList>
            <person name="Piskunova J.V."/>
            <person name="Dubiley S.A."/>
            <person name="Severinov K.V."/>
        </authorList>
    </citation>
    <scope>NUCLEOTIDE SEQUENCE [LARGE SCALE GENOMIC DNA]</scope>
    <source>
        <strain evidence="1 2">BO5</strain>
    </source>
</reference>
<dbReference type="Proteomes" id="UP000266177">
    <property type="component" value="Unassembled WGS sequence"/>
</dbReference>
<gene>
    <name evidence="1" type="ORF">DQX05_14280</name>
</gene>
<protein>
    <submittedName>
        <fullName evidence="1">Uncharacterized protein</fullName>
    </submittedName>
</protein>
<comment type="caution">
    <text evidence="1">The sequence shown here is derived from an EMBL/GenBank/DDBJ whole genome shotgun (WGS) entry which is preliminary data.</text>
</comment>
<evidence type="ECO:0000313" key="1">
    <source>
        <dbReference type="EMBL" id="RJG23050.1"/>
    </source>
</evidence>
<organism evidence="1 2">
    <name type="scientific">Paenibacillus thiaminolyticus</name>
    <name type="common">Bacillus thiaminolyticus</name>
    <dbReference type="NCBI Taxonomy" id="49283"/>
    <lineage>
        <taxon>Bacteria</taxon>
        <taxon>Bacillati</taxon>
        <taxon>Bacillota</taxon>
        <taxon>Bacilli</taxon>
        <taxon>Bacillales</taxon>
        <taxon>Paenibacillaceae</taxon>
        <taxon>Paenibacillus</taxon>
    </lineage>
</organism>
<dbReference type="EMBL" id="QYZD01000012">
    <property type="protein sequence ID" value="RJG23050.1"/>
    <property type="molecule type" value="Genomic_DNA"/>
</dbReference>
<proteinExistence type="predicted"/>
<name>A0A3A3GIQ1_PANTH</name>
<evidence type="ECO:0000313" key="2">
    <source>
        <dbReference type="Proteomes" id="UP000266177"/>
    </source>
</evidence>
<accession>A0A3A3GIQ1</accession>
<dbReference type="AlphaFoldDB" id="A0A3A3GIQ1"/>